<keyword evidence="10" id="KW-1185">Reference proteome</keyword>
<dbReference type="InterPro" id="IPR014729">
    <property type="entry name" value="Rossmann-like_a/b/a_fold"/>
</dbReference>
<dbReference type="EC" id="6.3.4.19" evidence="1"/>
<keyword evidence="4" id="KW-0547">Nucleotide-binding</keyword>
<sequence>MRSKRYCRREDPRIQSRDLGPCSVTLPPGLRLRPGQANTAPSARSPYPESPSDPHNVMFASTTRRLVALPVSLQEFRDSLASIWLPRLHVQTPRLGLAISGGVDSMALATLAAELSDSDETDVFTAFIVDHQLRQGSDEEASLVQRSLDHLGIDSEILRMQWPAGVDTRNLPNVETLARKLRYRLLGTACRDHGIEALLVAHHSDDQAETVMMRLAKGHHGEGLRGIKPSGDIPECYGIHGVHQSYAEWFTSNMAPTSEEQHGVQVEHWGIQVLRPLLPFSKERLTATCKASATNWVEDHTNKDPTLTIRNAVRHVYDKYRLPAPLGKPALLQLSERANRKMQKREEEVQRLVHSLDAVLDVRSGQLAILFPRSFYPPSPRRRSLEGFDRTPFDFEEGKMVAAMLIRHLAMLVSPRESIEVSSLETAVQNMFPGLFRPHEMHTELIDVAPFTVGGVHFERTNLPNRTFPYFTWMLSRQPYLRNESPTRTIPPLPRSDLEDDSEIFMIPPETSPEHPQFELYDGRWWLRVYNPSEHDLMVRPLRPDDLKAFRASLQGMMRERFEMLLQDSAKAKSRFTLPVIAAPKDPDDEAAGDYVIALPTFGVRINAGPNAAAWESLKWNVRYRRMDIPTKVRDTWDDYPVLVGRGRERDTQEQEQRPVETHEDVPFVVD</sequence>
<name>A0ABR1YVE9_9PEZI</name>
<dbReference type="EMBL" id="JBBWRZ010000003">
    <property type="protein sequence ID" value="KAK8240091.1"/>
    <property type="molecule type" value="Genomic_DNA"/>
</dbReference>
<comment type="catalytic activity">
    <reaction evidence="6">
        <text>cytidine(34) in tRNA(Ile2) + L-lysine + ATP = lysidine(34) in tRNA(Ile2) + AMP + diphosphate + H(+)</text>
        <dbReference type="Rhea" id="RHEA:43744"/>
        <dbReference type="Rhea" id="RHEA-COMP:10625"/>
        <dbReference type="Rhea" id="RHEA-COMP:10670"/>
        <dbReference type="ChEBI" id="CHEBI:15378"/>
        <dbReference type="ChEBI" id="CHEBI:30616"/>
        <dbReference type="ChEBI" id="CHEBI:32551"/>
        <dbReference type="ChEBI" id="CHEBI:33019"/>
        <dbReference type="ChEBI" id="CHEBI:82748"/>
        <dbReference type="ChEBI" id="CHEBI:83665"/>
        <dbReference type="ChEBI" id="CHEBI:456215"/>
        <dbReference type="EC" id="6.3.4.19"/>
    </reaction>
</comment>
<evidence type="ECO:0000313" key="9">
    <source>
        <dbReference type="EMBL" id="KAK8240091.1"/>
    </source>
</evidence>
<organism evidence="9 10">
    <name type="scientific">Phyllosticta capitalensis</name>
    <dbReference type="NCBI Taxonomy" id="121624"/>
    <lineage>
        <taxon>Eukaryota</taxon>
        <taxon>Fungi</taxon>
        <taxon>Dikarya</taxon>
        <taxon>Ascomycota</taxon>
        <taxon>Pezizomycotina</taxon>
        <taxon>Dothideomycetes</taxon>
        <taxon>Dothideomycetes incertae sedis</taxon>
        <taxon>Botryosphaeriales</taxon>
        <taxon>Phyllostictaceae</taxon>
        <taxon>Phyllosticta</taxon>
    </lineage>
</organism>
<reference evidence="9 10" key="1">
    <citation type="submission" date="2024-04" db="EMBL/GenBank/DDBJ databases">
        <title>Phyllosticta paracitricarpa is synonymous to the EU quarantine fungus P. citricarpa based on phylogenomic analyses.</title>
        <authorList>
            <consortium name="Lawrence Berkeley National Laboratory"/>
            <person name="Van Ingen-Buijs V.A."/>
            <person name="Van Westerhoven A.C."/>
            <person name="Haridas S."/>
            <person name="Skiadas P."/>
            <person name="Martin F."/>
            <person name="Groenewald J.Z."/>
            <person name="Crous P.W."/>
            <person name="Seidl M.F."/>
        </authorList>
    </citation>
    <scope>NUCLEOTIDE SEQUENCE [LARGE SCALE GENOMIC DNA]</scope>
    <source>
        <strain evidence="9 10">CBS 123374</strain>
    </source>
</reference>
<evidence type="ECO:0000256" key="6">
    <source>
        <dbReference type="ARBA" id="ARBA00048539"/>
    </source>
</evidence>
<keyword evidence="2" id="KW-0436">Ligase</keyword>
<dbReference type="InterPro" id="IPR012795">
    <property type="entry name" value="tRNA_Ile_lys_synt_N"/>
</dbReference>
<feature type="region of interest" description="Disordered" evidence="7">
    <location>
        <begin position="646"/>
        <end position="671"/>
    </location>
</feature>
<feature type="domain" description="tRNA(Ile)-lysidine/2-thiocytidine synthase N-terminal" evidence="8">
    <location>
        <begin position="96"/>
        <end position="315"/>
    </location>
</feature>
<dbReference type="SUPFAM" id="SSF52402">
    <property type="entry name" value="Adenine nucleotide alpha hydrolases-like"/>
    <property type="match status" value="1"/>
</dbReference>
<evidence type="ECO:0000256" key="1">
    <source>
        <dbReference type="ARBA" id="ARBA00013267"/>
    </source>
</evidence>
<comment type="caution">
    <text evidence="9">The sequence shown here is derived from an EMBL/GenBank/DDBJ whole genome shotgun (WGS) entry which is preliminary data.</text>
</comment>
<keyword evidence="3" id="KW-0819">tRNA processing</keyword>
<dbReference type="PANTHER" id="PTHR43033:SF1">
    <property type="entry name" value="TRNA(ILE)-LYSIDINE SYNTHASE-RELATED"/>
    <property type="match status" value="1"/>
</dbReference>
<dbReference type="PANTHER" id="PTHR43033">
    <property type="entry name" value="TRNA(ILE)-LYSIDINE SYNTHASE-RELATED"/>
    <property type="match status" value="1"/>
</dbReference>
<keyword evidence="5" id="KW-0067">ATP-binding</keyword>
<evidence type="ECO:0000256" key="5">
    <source>
        <dbReference type="ARBA" id="ARBA00022840"/>
    </source>
</evidence>
<dbReference type="Gene3D" id="3.40.50.620">
    <property type="entry name" value="HUPs"/>
    <property type="match status" value="1"/>
</dbReference>
<evidence type="ECO:0000256" key="3">
    <source>
        <dbReference type="ARBA" id="ARBA00022694"/>
    </source>
</evidence>
<dbReference type="InterPro" id="IPR012094">
    <property type="entry name" value="tRNA_Ile_lys_synt"/>
</dbReference>
<gene>
    <name evidence="9" type="ORF">HDK90DRAFT_172593</name>
</gene>
<evidence type="ECO:0000259" key="8">
    <source>
        <dbReference type="Pfam" id="PF01171"/>
    </source>
</evidence>
<dbReference type="HAMAP" id="MF_01161">
    <property type="entry name" value="tRNA_Ile_lys_synt"/>
    <property type="match status" value="1"/>
</dbReference>
<dbReference type="Proteomes" id="UP001492380">
    <property type="component" value="Unassembled WGS sequence"/>
</dbReference>
<dbReference type="Pfam" id="PF01171">
    <property type="entry name" value="ATP_bind_3"/>
    <property type="match status" value="1"/>
</dbReference>
<evidence type="ECO:0000256" key="4">
    <source>
        <dbReference type="ARBA" id="ARBA00022741"/>
    </source>
</evidence>
<dbReference type="CDD" id="cd01992">
    <property type="entry name" value="TilS_N"/>
    <property type="match status" value="1"/>
</dbReference>
<proteinExistence type="inferred from homology"/>
<evidence type="ECO:0000313" key="10">
    <source>
        <dbReference type="Proteomes" id="UP001492380"/>
    </source>
</evidence>
<feature type="region of interest" description="Disordered" evidence="7">
    <location>
        <begin position="1"/>
        <end position="55"/>
    </location>
</feature>
<protein>
    <recommendedName>
        <fullName evidence="1">tRNA(Ile)-lysidine synthetase</fullName>
        <ecNumber evidence="1">6.3.4.19</ecNumber>
    </recommendedName>
</protein>
<dbReference type="InterPro" id="IPR011063">
    <property type="entry name" value="TilS/TtcA_N"/>
</dbReference>
<evidence type="ECO:0000256" key="7">
    <source>
        <dbReference type="SAM" id="MobiDB-lite"/>
    </source>
</evidence>
<dbReference type="NCBIfam" id="TIGR02432">
    <property type="entry name" value="lysidine_TilS_N"/>
    <property type="match status" value="1"/>
</dbReference>
<evidence type="ECO:0000256" key="2">
    <source>
        <dbReference type="ARBA" id="ARBA00022598"/>
    </source>
</evidence>
<accession>A0ABR1YVE9</accession>